<dbReference type="Proteomes" id="UP000245202">
    <property type="component" value="Unassembled WGS sequence"/>
</dbReference>
<comment type="caution">
    <text evidence="1">The sequence shown here is derived from an EMBL/GenBank/DDBJ whole genome shotgun (WGS) entry which is preliminary data.</text>
</comment>
<sequence>MGDIADMILEGILCKGCGSYIDDGEEPGHPRTCDDCENE</sequence>
<protein>
    <submittedName>
        <fullName evidence="1">Uncharacterized protein</fullName>
    </submittedName>
</protein>
<name>A0A2R5ETK6_9BACL</name>
<proteinExistence type="predicted"/>
<dbReference type="AlphaFoldDB" id="A0A2R5ETK6"/>
<dbReference type="EMBL" id="BDQX01000231">
    <property type="protein sequence ID" value="GBG09475.1"/>
    <property type="molecule type" value="Genomic_DNA"/>
</dbReference>
<keyword evidence="2" id="KW-1185">Reference proteome</keyword>
<evidence type="ECO:0000313" key="1">
    <source>
        <dbReference type="EMBL" id="GBG09475.1"/>
    </source>
</evidence>
<accession>A0A2R5ETK6</accession>
<organism evidence="1 2">
    <name type="scientific">Paenibacillus agaridevorans</name>
    <dbReference type="NCBI Taxonomy" id="171404"/>
    <lineage>
        <taxon>Bacteria</taxon>
        <taxon>Bacillati</taxon>
        <taxon>Bacillota</taxon>
        <taxon>Bacilli</taxon>
        <taxon>Bacillales</taxon>
        <taxon>Paenibacillaceae</taxon>
        <taxon>Paenibacillus</taxon>
    </lineage>
</organism>
<reference evidence="1 2" key="1">
    <citation type="submission" date="2017-08" db="EMBL/GenBank/DDBJ databases">
        <title>Substantial Increase in Enzyme Production by Combined Drug-Resistance Mutations in Paenibacillus agaridevorans.</title>
        <authorList>
            <person name="Tanaka Y."/>
            <person name="Funane K."/>
            <person name="Hosaka T."/>
            <person name="Shiwa Y."/>
            <person name="Fujita N."/>
            <person name="Miyazaki T."/>
            <person name="Yoshikawa H."/>
            <person name="Murakami K."/>
            <person name="Kasahara K."/>
            <person name="Inaoka T."/>
            <person name="Hiraga Y."/>
            <person name="Ochi K."/>
        </authorList>
    </citation>
    <scope>NUCLEOTIDE SEQUENCE [LARGE SCALE GENOMIC DNA]</scope>
    <source>
        <strain evidence="1 2">T-3040</strain>
    </source>
</reference>
<gene>
    <name evidence="1" type="ORF">PAT3040_04121</name>
</gene>
<evidence type="ECO:0000313" key="2">
    <source>
        <dbReference type="Proteomes" id="UP000245202"/>
    </source>
</evidence>